<evidence type="ECO:0000313" key="3">
    <source>
        <dbReference type="Proteomes" id="UP000828390"/>
    </source>
</evidence>
<protein>
    <submittedName>
        <fullName evidence="2">Uncharacterized protein</fullName>
    </submittedName>
</protein>
<reference evidence="2" key="2">
    <citation type="submission" date="2020-11" db="EMBL/GenBank/DDBJ databases">
        <authorList>
            <person name="McCartney M.A."/>
            <person name="Auch B."/>
            <person name="Kono T."/>
            <person name="Mallez S."/>
            <person name="Becker A."/>
            <person name="Gohl D.M."/>
            <person name="Silverstein K.A.T."/>
            <person name="Koren S."/>
            <person name="Bechman K.B."/>
            <person name="Herman A."/>
            <person name="Abrahante J.E."/>
            <person name="Garbe J."/>
        </authorList>
    </citation>
    <scope>NUCLEOTIDE SEQUENCE</scope>
    <source>
        <strain evidence="2">Duluth1</strain>
        <tissue evidence="2">Whole animal</tissue>
    </source>
</reference>
<proteinExistence type="predicted"/>
<evidence type="ECO:0000256" key="1">
    <source>
        <dbReference type="SAM" id="MobiDB-lite"/>
    </source>
</evidence>
<dbReference type="EMBL" id="JAIWYP010000002">
    <property type="protein sequence ID" value="KAH3860303.1"/>
    <property type="molecule type" value="Genomic_DNA"/>
</dbReference>
<dbReference type="AlphaFoldDB" id="A0A9D4LKM6"/>
<reference evidence="2" key="1">
    <citation type="journal article" date="2019" name="bioRxiv">
        <title>The Genome of the Zebra Mussel, Dreissena polymorpha: A Resource for Invasive Species Research.</title>
        <authorList>
            <person name="McCartney M.A."/>
            <person name="Auch B."/>
            <person name="Kono T."/>
            <person name="Mallez S."/>
            <person name="Zhang Y."/>
            <person name="Obille A."/>
            <person name="Becker A."/>
            <person name="Abrahante J.E."/>
            <person name="Garbe J."/>
            <person name="Badalamenti J.P."/>
            <person name="Herman A."/>
            <person name="Mangelson H."/>
            <person name="Liachko I."/>
            <person name="Sullivan S."/>
            <person name="Sone E.D."/>
            <person name="Koren S."/>
            <person name="Silverstein K.A.T."/>
            <person name="Beckman K.B."/>
            <person name="Gohl D.M."/>
        </authorList>
    </citation>
    <scope>NUCLEOTIDE SEQUENCE</scope>
    <source>
        <strain evidence="2">Duluth1</strain>
        <tissue evidence="2">Whole animal</tissue>
    </source>
</reference>
<accession>A0A9D4LKM6</accession>
<feature type="region of interest" description="Disordered" evidence="1">
    <location>
        <begin position="107"/>
        <end position="126"/>
    </location>
</feature>
<comment type="caution">
    <text evidence="2">The sequence shown here is derived from an EMBL/GenBank/DDBJ whole genome shotgun (WGS) entry which is preliminary data.</text>
</comment>
<organism evidence="2 3">
    <name type="scientific">Dreissena polymorpha</name>
    <name type="common">Zebra mussel</name>
    <name type="synonym">Mytilus polymorpha</name>
    <dbReference type="NCBI Taxonomy" id="45954"/>
    <lineage>
        <taxon>Eukaryota</taxon>
        <taxon>Metazoa</taxon>
        <taxon>Spiralia</taxon>
        <taxon>Lophotrochozoa</taxon>
        <taxon>Mollusca</taxon>
        <taxon>Bivalvia</taxon>
        <taxon>Autobranchia</taxon>
        <taxon>Heteroconchia</taxon>
        <taxon>Euheterodonta</taxon>
        <taxon>Imparidentia</taxon>
        <taxon>Neoheterodontei</taxon>
        <taxon>Myida</taxon>
        <taxon>Dreissenoidea</taxon>
        <taxon>Dreissenidae</taxon>
        <taxon>Dreissena</taxon>
    </lineage>
</organism>
<keyword evidence="3" id="KW-1185">Reference proteome</keyword>
<name>A0A9D4LKM6_DREPO</name>
<gene>
    <name evidence="2" type="ORF">DPMN_023199</name>
</gene>
<evidence type="ECO:0000313" key="2">
    <source>
        <dbReference type="EMBL" id="KAH3860303.1"/>
    </source>
</evidence>
<sequence>MPRRNPGECRLRPGRAPIYRCTVALPGLCWHSPGLHLDTTSDNQGVAVALPGSVWAPVELRCRPGCSRCHTGCSQCRAGCSRCRAGRCRSFPVHSGGIKHLNTFPLEPQLSPVHPGRPRWSPGSSR</sequence>
<dbReference type="Proteomes" id="UP000828390">
    <property type="component" value="Unassembled WGS sequence"/>
</dbReference>